<dbReference type="Pfam" id="PF00590">
    <property type="entry name" value="TP_methylase"/>
    <property type="match status" value="1"/>
</dbReference>
<organism evidence="9 10">
    <name type="scientific">Zoogloea oleivorans</name>
    <dbReference type="NCBI Taxonomy" id="1552750"/>
    <lineage>
        <taxon>Bacteria</taxon>
        <taxon>Pseudomonadati</taxon>
        <taxon>Pseudomonadota</taxon>
        <taxon>Betaproteobacteria</taxon>
        <taxon>Rhodocyclales</taxon>
        <taxon>Zoogloeaceae</taxon>
        <taxon>Zoogloea</taxon>
    </lineage>
</organism>
<feature type="domain" description="Tetrapyrrole methylase" evidence="7">
    <location>
        <begin position="20"/>
        <end position="219"/>
    </location>
</feature>
<dbReference type="FunFam" id="3.30.950.10:FF:000002">
    <property type="entry name" value="Ribosomal RNA small subunit methyltransferase I"/>
    <property type="match status" value="1"/>
</dbReference>
<comment type="catalytic activity">
    <reaction evidence="6">
        <text>cytidine(1402) in 16S rRNA + S-adenosyl-L-methionine = 2'-O-methylcytidine(1402) in 16S rRNA + S-adenosyl-L-homocysteine + H(+)</text>
        <dbReference type="Rhea" id="RHEA:42924"/>
        <dbReference type="Rhea" id="RHEA-COMP:10285"/>
        <dbReference type="Rhea" id="RHEA-COMP:10286"/>
        <dbReference type="ChEBI" id="CHEBI:15378"/>
        <dbReference type="ChEBI" id="CHEBI:57856"/>
        <dbReference type="ChEBI" id="CHEBI:59789"/>
        <dbReference type="ChEBI" id="CHEBI:74495"/>
        <dbReference type="ChEBI" id="CHEBI:82748"/>
        <dbReference type="EC" id="2.1.1.198"/>
    </reaction>
</comment>
<dbReference type="PANTHER" id="PTHR46111">
    <property type="entry name" value="RIBOSOMAL RNA SMALL SUBUNIT METHYLTRANSFERASE I"/>
    <property type="match status" value="1"/>
</dbReference>
<evidence type="ECO:0000259" key="7">
    <source>
        <dbReference type="Pfam" id="PF00590"/>
    </source>
</evidence>
<protein>
    <recommendedName>
        <fullName evidence="6">Ribosomal RNA small subunit methyltransferase I</fullName>
        <ecNumber evidence="6">2.1.1.198</ecNumber>
    </recommendedName>
    <alternativeName>
        <fullName evidence="6">16S rRNA 2'-O-ribose C1402 methyltransferase</fullName>
    </alternativeName>
    <alternativeName>
        <fullName evidence="6">rRNA (cytidine-2'-O-)-methyltransferase RsmI</fullName>
    </alternativeName>
</protein>
<dbReference type="InterPro" id="IPR035996">
    <property type="entry name" value="4pyrrol_Methylase_sf"/>
</dbReference>
<evidence type="ECO:0000256" key="3">
    <source>
        <dbReference type="ARBA" id="ARBA00022603"/>
    </source>
</evidence>
<dbReference type="SUPFAM" id="SSF53790">
    <property type="entry name" value="Tetrapyrrole methylase"/>
    <property type="match status" value="1"/>
</dbReference>
<comment type="subcellular location">
    <subcellularLocation>
        <location evidence="6">Cytoplasm</location>
    </subcellularLocation>
</comment>
<dbReference type="NCBIfam" id="TIGR00096">
    <property type="entry name" value="16S rRNA (cytidine(1402)-2'-O)-methyltransferase"/>
    <property type="match status" value="1"/>
</dbReference>
<proteinExistence type="inferred from homology"/>
<evidence type="ECO:0000313" key="9">
    <source>
        <dbReference type="EMBL" id="TYC55009.1"/>
    </source>
</evidence>
<dbReference type="InterPro" id="IPR000878">
    <property type="entry name" value="4pyrrol_Mease"/>
</dbReference>
<sequence>MHSALPDVSTVSPLSKTPSLYVVATPMGNLQDISLRGLAVLKSVAAVACEDTRHSQRLLEAFGIKTKLVALHEHNEQVAVGQVIKMLEAGQHVALITDAGTPAVSDPGARAVARVQDAGFPVVPVPGACAAIAALSASGLADGHFHFHGFLPVKSAARKAMLETLRSVPGTLVFYEAPHRIGETLDDLAATLEPVREIVVAREITKMFEQIVRMPIAEAPAWLAADPNRSRGEFVLLVSAAPPTEGLSPETERVLGLLLAELPVKQAAKLAAAITGASKNDLYERALALKAAAE</sequence>
<keyword evidence="5 6" id="KW-0949">S-adenosyl-L-methionine</keyword>
<dbReference type="InterPro" id="IPR053910">
    <property type="entry name" value="RsmI_HTH"/>
</dbReference>
<dbReference type="CDD" id="cd11648">
    <property type="entry name" value="RsmI"/>
    <property type="match status" value="1"/>
</dbReference>
<dbReference type="Proteomes" id="UP000389128">
    <property type="component" value="Unassembled WGS sequence"/>
</dbReference>
<evidence type="ECO:0000256" key="6">
    <source>
        <dbReference type="HAMAP-Rule" id="MF_01877"/>
    </source>
</evidence>
<reference evidence="9 10" key="1">
    <citation type="submission" date="2019-01" db="EMBL/GenBank/DDBJ databases">
        <title>Zoogloea oleivorans genome sequencing and assembly.</title>
        <authorList>
            <person name="Tancsics A."/>
            <person name="Farkas M."/>
            <person name="Kriszt B."/>
            <person name="Maroti G."/>
            <person name="Horvath B."/>
        </authorList>
    </citation>
    <scope>NUCLEOTIDE SEQUENCE [LARGE SCALE GENOMIC DNA]</scope>
    <source>
        <strain evidence="9 10">Buc</strain>
    </source>
</reference>
<dbReference type="HAMAP" id="MF_01877">
    <property type="entry name" value="16SrRNA_methyltr_I"/>
    <property type="match status" value="1"/>
</dbReference>
<dbReference type="InterPro" id="IPR008189">
    <property type="entry name" value="rRNA_ssu_MeTfrase_I"/>
</dbReference>
<dbReference type="Pfam" id="PF23016">
    <property type="entry name" value="RsmI_C"/>
    <property type="match status" value="1"/>
</dbReference>
<dbReference type="PANTHER" id="PTHR46111:SF1">
    <property type="entry name" value="RIBOSOMAL RNA SMALL SUBUNIT METHYLTRANSFERASE I"/>
    <property type="match status" value="1"/>
</dbReference>
<dbReference type="InterPro" id="IPR014776">
    <property type="entry name" value="4pyrrole_Mease_sub2"/>
</dbReference>
<dbReference type="EMBL" id="SDKK01000015">
    <property type="protein sequence ID" value="TYC55009.1"/>
    <property type="molecule type" value="Genomic_DNA"/>
</dbReference>
<evidence type="ECO:0000256" key="4">
    <source>
        <dbReference type="ARBA" id="ARBA00022679"/>
    </source>
</evidence>
<evidence type="ECO:0000256" key="5">
    <source>
        <dbReference type="ARBA" id="ARBA00022691"/>
    </source>
</evidence>
<evidence type="ECO:0000256" key="2">
    <source>
        <dbReference type="ARBA" id="ARBA00022552"/>
    </source>
</evidence>
<keyword evidence="10" id="KW-1185">Reference proteome</keyword>
<name>A0A6C2CND9_9RHOO</name>
<dbReference type="GO" id="GO:0005737">
    <property type="term" value="C:cytoplasm"/>
    <property type="evidence" value="ECO:0007669"/>
    <property type="project" value="UniProtKB-SubCell"/>
</dbReference>
<evidence type="ECO:0000313" key="10">
    <source>
        <dbReference type="Proteomes" id="UP000389128"/>
    </source>
</evidence>
<gene>
    <name evidence="6 9" type="primary">rsmI</name>
    <name evidence="9" type="ORF">ETQ85_16295</name>
</gene>
<comment type="function">
    <text evidence="6">Catalyzes the 2'-O-methylation of the ribose of cytidine 1402 (C1402) in 16S rRNA.</text>
</comment>
<evidence type="ECO:0000256" key="1">
    <source>
        <dbReference type="ARBA" id="ARBA00022490"/>
    </source>
</evidence>
<keyword evidence="2 6" id="KW-0698">rRNA processing</keyword>
<comment type="caution">
    <text evidence="9">The sequence shown here is derived from an EMBL/GenBank/DDBJ whole genome shotgun (WGS) entry which is preliminary data.</text>
</comment>
<dbReference type="RefSeq" id="WP_148580142.1">
    <property type="nucleotide sequence ID" value="NZ_JAVEUW010000024.1"/>
</dbReference>
<dbReference type="OrthoDB" id="9809084at2"/>
<feature type="domain" description="RsmI HTH" evidence="8">
    <location>
        <begin position="246"/>
        <end position="290"/>
    </location>
</feature>
<keyword evidence="3 6" id="KW-0489">Methyltransferase</keyword>
<evidence type="ECO:0000259" key="8">
    <source>
        <dbReference type="Pfam" id="PF23016"/>
    </source>
</evidence>
<dbReference type="GO" id="GO:0070677">
    <property type="term" value="F:rRNA (cytosine-2'-O-)-methyltransferase activity"/>
    <property type="evidence" value="ECO:0007669"/>
    <property type="project" value="UniProtKB-UniRule"/>
</dbReference>
<comment type="similarity">
    <text evidence="6">Belongs to the methyltransferase superfamily. RsmI family.</text>
</comment>
<keyword evidence="1 6" id="KW-0963">Cytoplasm</keyword>
<dbReference type="Gene3D" id="3.40.1010.10">
    <property type="entry name" value="Cobalt-precorrin-4 Transmethylase, Domain 1"/>
    <property type="match status" value="1"/>
</dbReference>
<dbReference type="AlphaFoldDB" id="A0A6C2CND9"/>
<keyword evidence="4 6" id="KW-0808">Transferase</keyword>
<dbReference type="EC" id="2.1.1.198" evidence="6"/>
<dbReference type="PIRSF" id="PIRSF005917">
    <property type="entry name" value="MTase_YraL"/>
    <property type="match status" value="1"/>
</dbReference>
<accession>A0A6C2CND9</accession>
<dbReference type="Gene3D" id="3.30.950.10">
    <property type="entry name" value="Methyltransferase, Cobalt-precorrin-4 Transmethylase, Domain 2"/>
    <property type="match status" value="1"/>
</dbReference>
<dbReference type="FunFam" id="3.40.1010.10:FF:000007">
    <property type="entry name" value="Ribosomal RNA small subunit methyltransferase I"/>
    <property type="match status" value="1"/>
</dbReference>
<dbReference type="InterPro" id="IPR014777">
    <property type="entry name" value="4pyrrole_Mease_sub1"/>
</dbReference>